<keyword evidence="8" id="KW-1185">Reference proteome</keyword>
<dbReference type="InterPro" id="IPR004837">
    <property type="entry name" value="NaCa_Exmemb"/>
</dbReference>
<dbReference type="Proteomes" id="UP001596548">
    <property type="component" value="Unassembled WGS sequence"/>
</dbReference>
<proteinExistence type="predicted"/>
<sequence>MILEILLAAAGLLLLTWAADHLVLGSSRLGRRLGVSPVVIGIVVIGLGTSAPEFVVSGLAAARGDTGLAVGNIVGSNILNLSLLLGVAALIAPVPVAASVMRREVPLAVAGVALFGLIALFGLDVTSATVLAVACAAALWLLIRWARPSRPDPVSAEEVREGLEADPVPVRKWWAEPIRALLGLAGVLAGAQMLVVGASGAAAALGVSQTVIGFTVVAIGTSLPELVTTVQAQRRGESDLVVGNLFGSNLFNSLAGGAVIGFADGTNPAHGGIVLVSVMVSGAFLAGLLLFRGRRLTSRHGVLLGLAYLGTIPLLLSS</sequence>
<gene>
    <name evidence="7" type="ORF">ACFQS1_26410</name>
</gene>
<protein>
    <submittedName>
        <fullName evidence="7">Calcium/sodium antiporter</fullName>
    </submittedName>
</protein>
<comment type="caution">
    <text evidence="7">The sequence shown here is derived from an EMBL/GenBank/DDBJ whole genome shotgun (WGS) entry which is preliminary data.</text>
</comment>
<dbReference type="NCBIfam" id="TIGR00367">
    <property type="entry name" value="calcium/sodium antiporter"/>
    <property type="match status" value="1"/>
</dbReference>
<feature type="transmembrane region" description="Helical" evidence="5">
    <location>
        <begin position="211"/>
        <end position="228"/>
    </location>
</feature>
<dbReference type="PANTHER" id="PTHR10846">
    <property type="entry name" value="SODIUM/POTASSIUM/CALCIUM EXCHANGER"/>
    <property type="match status" value="1"/>
</dbReference>
<feature type="transmembrane region" description="Helical" evidence="5">
    <location>
        <begin position="68"/>
        <end position="92"/>
    </location>
</feature>
<feature type="transmembrane region" description="Helical" evidence="5">
    <location>
        <begin position="240"/>
        <end position="263"/>
    </location>
</feature>
<feature type="transmembrane region" description="Helical" evidence="5">
    <location>
        <begin position="298"/>
        <end position="316"/>
    </location>
</feature>
<feature type="domain" description="Sodium/calcium exchanger membrane region" evidence="6">
    <location>
        <begin position="181"/>
        <end position="310"/>
    </location>
</feature>
<dbReference type="PANTHER" id="PTHR10846:SF8">
    <property type="entry name" value="INNER MEMBRANE PROTEIN YRBG"/>
    <property type="match status" value="1"/>
</dbReference>
<name>A0ABW2HWH8_9ACTN</name>
<organism evidence="7 8">
    <name type="scientific">Paractinoplanes rhizophilus</name>
    <dbReference type="NCBI Taxonomy" id="1416877"/>
    <lineage>
        <taxon>Bacteria</taxon>
        <taxon>Bacillati</taxon>
        <taxon>Actinomycetota</taxon>
        <taxon>Actinomycetes</taxon>
        <taxon>Micromonosporales</taxon>
        <taxon>Micromonosporaceae</taxon>
        <taxon>Paractinoplanes</taxon>
    </lineage>
</organism>
<dbReference type="RefSeq" id="WP_378973254.1">
    <property type="nucleotide sequence ID" value="NZ_JBHTBJ010000023.1"/>
</dbReference>
<feature type="domain" description="Sodium/calcium exchanger membrane region" evidence="6">
    <location>
        <begin position="5"/>
        <end position="132"/>
    </location>
</feature>
<evidence type="ECO:0000259" key="6">
    <source>
        <dbReference type="Pfam" id="PF01699"/>
    </source>
</evidence>
<dbReference type="EMBL" id="JBHTBJ010000023">
    <property type="protein sequence ID" value="MFC7277542.1"/>
    <property type="molecule type" value="Genomic_DNA"/>
</dbReference>
<feature type="transmembrane region" description="Helical" evidence="5">
    <location>
        <begin position="35"/>
        <end position="56"/>
    </location>
</feature>
<evidence type="ECO:0000313" key="7">
    <source>
        <dbReference type="EMBL" id="MFC7277542.1"/>
    </source>
</evidence>
<dbReference type="InterPro" id="IPR004481">
    <property type="entry name" value="K/Na/Ca-exchanger"/>
</dbReference>
<comment type="subcellular location">
    <subcellularLocation>
        <location evidence="1">Membrane</location>
        <topology evidence="1">Multi-pass membrane protein</topology>
    </subcellularLocation>
</comment>
<evidence type="ECO:0000313" key="8">
    <source>
        <dbReference type="Proteomes" id="UP001596548"/>
    </source>
</evidence>
<evidence type="ECO:0000256" key="5">
    <source>
        <dbReference type="SAM" id="Phobius"/>
    </source>
</evidence>
<evidence type="ECO:0000256" key="1">
    <source>
        <dbReference type="ARBA" id="ARBA00004141"/>
    </source>
</evidence>
<dbReference type="InterPro" id="IPR044880">
    <property type="entry name" value="NCX_ion-bd_dom_sf"/>
</dbReference>
<keyword evidence="3 5" id="KW-1133">Transmembrane helix</keyword>
<feature type="transmembrane region" description="Helical" evidence="5">
    <location>
        <begin position="181"/>
        <end position="205"/>
    </location>
</feature>
<evidence type="ECO:0000256" key="2">
    <source>
        <dbReference type="ARBA" id="ARBA00022692"/>
    </source>
</evidence>
<dbReference type="Gene3D" id="1.20.1420.30">
    <property type="entry name" value="NCX, central ion-binding region"/>
    <property type="match status" value="1"/>
</dbReference>
<keyword evidence="4 5" id="KW-0472">Membrane</keyword>
<feature type="transmembrane region" description="Helical" evidence="5">
    <location>
        <begin position="112"/>
        <end position="143"/>
    </location>
</feature>
<accession>A0ABW2HWH8</accession>
<dbReference type="Pfam" id="PF01699">
    <property type="entry name" value="Na_Ca_ex"/>
    <property type="match status" value="2"/>
</dbReference>
<evidence type="ECO:0000256" key="3">
    <source>
        <dbReference type="ARBA" id="ARBA00022989"/>
    </source>
</evidence>
<evidence type="ECO:0000256" key="4">
    <source>
        <dbReference type="ARBA" id="ARBA00023136"/>
    </source>
</evidence>
<keyword evidence="2 5" id="KW-0812">Transmembrane</keyword>
<feature type="transmembrane region" description="Helical" evidence="5">
    <location>
        <begin position="269"/>
        <end position="291"/>
    </location>
</feature>
<reference evidence="8" key="1">
    <citation type="journal article" date="2019" name="Int. J. Syst. Evol. Microbiol.">
        <title>The Global Catalogue of Microorganisms (GCM) 10K type strain sequencing project: providing services to taxonomists for standard genome sequencing and annotation.</title>
        <authorList>
            <consortium name="The Broad Institute Genomics Platform"/>
            <consortium name="The Broad Institute Genome Sequencing Center for Infectious Disease"/>
            <person name="Wu L."/>
            <person name="Ma J."/>
        </authorList>
    </citation>
    <scope>NUCLEOTIDE SEQUENCE [LARGE SCALE GENOMIC DNA]</scope>
    <source>
        <strain evidence="8">XZYJT-10</strain>
    </source>
</reference>